<protein>
    <submittedName>
        <fullName evidence="1">Pyruvate/2-oxoglutarate dehydrogenase complex, dihydrolipoamide acyltransferase (E2) component</fullName>
    </submittedName>
</protein>
<keyword evidence="1" id="KW-0012">Acyltransferase</keyword>
<comment type="caution">
    <text evidence="1">The sequence shown here is derived from an EMBL/GenBank/DDBJ whole genome shotgun (WGS) entry which is preliminary data.</text>
</comment>
<reference evidence="2" key="1">
    <citation type="journal article" date="2013" name="Stand. Genomic Sci.">
        <title>Genome sequence of the Litoreibacter arenae type strain (DSM 19593(T)), a member of the Roseobacter clade isolated from sea sand.</title>
        <authorList>
            <person name="Riedel T."/>
            <person name="Fiebig A."/>
            <person name="Petersen J."/>
            <person name="Gronow S."/>
            <person name="Kyrpides N.C."/>
            <person name="Goker M."/>
            <person name="Klenk H.P."/>
        </authorList>
    </citation>
    <scope>NUCLEOTIDE SEQUENCE [LARGE SCALE GENOMIC DNA]</scope>
    <source>
        <strain evidence="2">DSM 19593</strain>
    </source>
</reference>
<dbReference type="GO" id="GO:0016746">
    <property type="term" value="F:acyltransferase activity"/>
    <property type="evidence" value="ECO:0007669"/>
    <property type="project" value="UniProtKB-KW"/>
</dbReference>
<dbReference type="HOGENOM" id="CLU_1585271_0_0_5"/>
<dbReference type="Pfam" id="PF11233">
    <property type="entry name" value="DUF3035"/>
    <property type="match status" value="1"/>
</dbReference>
<dbReference type="EMBL" id="AONI01000015">
    <property type="protein sequence ID" value="EPX77858.1"/>
    <property type="molecule type" value="Genomic_DNA"/>
</dbReference>
<dbReference type="eggNOG" id="ENOG50319MP">
    <property type="taxonomic scope" value="Bacteria"/>
</dbReference>
<dbReference type="PATRIC" id="fig|1123360.3.peg.3552"/>
<evidence type="ECO:0000313" key="1">
    <source>
        <dbReference type="EMBL" id="EPX77858.1"/>
    </source>
</evidence>
<organism evidence="1 2">
    <name type="scientific">Litoreibacter arenae DSM 19593</name>
    <dbReference type="NCBI Taxonomy" id="1123360"/>
    <lineage>
        <taxon>Bacteria</taxon>
        <taxon>Pseudomonadati</taxon>
        <taxon>Pseudomonadota</taxon>
        <taxon>Alphaproteobacteria</taxon>
        <taxon>Rhodobacterales</taxon>
        <taxon>Roseobacteraceae</taxon>
        <taxon>Litoreibacter</taxon>
    </lineage>
</organism>
<keyword evidence="1" id="KW-0670">Pyruvate</keyword>
<dbReference type="InterPro" id="IPR021395">
    <property type="entry name" value="DUF3035"/>
</dbReference>
<keyword evidence="1" id="KW-0808">Transferase</keyword>
<keyword evidence="2" id="KW-1185">Reference proteome</keyword>
<sequence length="192" mass="21165">MTPAPDWVKTPSKEEQEWSFMQRKAMILVGMVGAALALSACDRNKQPQLLNVKSNQEGGPDEFAVLPNKPLTLPDNYNALPAPTKGGSNRTDVTPLQDAVVALGGNPNAGISDGALVNHASRFGVTPNIRTALATEDLEFRRKNDGRLLERLFNVNVYFKAYRKQSLDQYAELERLRRLGVRTNSAPPEGYE</sequence>
<accession>S9QE44</accession>
<dbReference type="STRING" id="1123360.thalar_03585"/>
<dbReference type="AlphaFoldDB" id="S9QE44"/>
<proteinExistence type="predicted"/>
<gene>
    <name evidence="1" type="ORF">thalar_03585</name>
</gene>
<evidence type="ECO:0000313" key="2">
    <source>
        <dbReference type="Proteomes" id="UP000015351"/>
    </source>
</evidence>
<dbReference type="Proteomes" id="UP000015351">
    <property type="component" value="Unassembled WGS sequence"/>
</dbReference>
<name>S9QE44_9RHOB</name>